<dbReference type="HOGENOM" id="CLU_135055_0_0_4"/>
<evidence type="ECO:0000313" key="2">
    <source>
        <dbReference type="EMBL" id="EGY52293.1"/>
    </source>
</evidence>
<dbReference type="Gene3D" id="2.60.120.10">
    <property type="entry name" value="Jelly Rolls"/>
    <property type="match status" value="1"/>
</dbReference>
<sequence>MSLTPLKKGITLQELDLIGPLTVLGGEILEGGEVKAYAKGTYGDPGAPISAGYFGTDKGRYRLVYPFSEQATIMQGEVRITDESTGETHHFKAGDSWFITKGTSTVWEVLTDNYTKHYLSFNE</sequence>
<comment type="caution">
    <text evidence="2">The sequence shown here is derived from an EMBL/GenBank/DDBJ whole genome shotgun (WGS) entry which is preliminary data.</text>
</comment>
<protein>
    <submittedName>
        <fullName evidence="2">Protein of hypothetical function DUF861 cupin_3</fullName>
    </submittedName>
</protein>
<dbReference type="SUPFAM" id="SSF51182">
    <property type="entry name" value="RmlC-like cupins"/>
    <property type="match status" value="1"/>
</dbReference>
<dbReference type="InterPro" id="IPR011051">
    <property type="entry name" value="RmlC_Cupin_sf"/>
</dbReference>
<dbReference type="PANTHER" id="PTHR40943:SF1">
    <property type="entry name" value="CYTOPLASMIC PROTEIN"/>
    <property type="match status" value="1"/>
</dbReference>
<name>G4CIP6_9NEIS</name>
<evidence type="ECO:0000259" key="1">
    <source>
        <dbReference type="Pfam" id="PF05899"/>
    </source>
</evidence>
<dbReference type="Pfam" id="PF05899">
    <property type="entry name" value="Cupin_3"/>
    <property type="match status" value="1"/>
</dbReference>
<dbReference type="STRING" id="1032488.HMPREF9371_1485"/>
<dbReference type="EMBL" id="AGAY01000054">
    <property type="protein sequence ID" value="EGY52293.1"/>
    <property type="molecule type" value="Genomic_DNA"/>
</dbReference>
<accession>G4CIP6</accession>
<dbReference type="RefSeq" id="WP_009119175.1">
    <property type="nucleotide sequence ID" value="NZ_JH164926.1"/>
</dbReference>
<feature type="domain" description="(S)-ureidoglycine aminohydrolase cupin" evidence="1">
    <location>
        <begin position="47"/>
        <end position="118"/>
    </location>
</feature>
<gene>
    <name evidence="2" type="ORF">HMPREF9371_1485</name>
</gene>
<dbReference type="CDD" id="cd02227">
    <property type="entry name" value="cupin_TM1112-like"/>
    <property type="match status" value="1"/>
</dbReference>
<dbReference type="AlphaFoldDB" id="G4CIP6"/>
<dbReference type="Proteomes" id="UP000003019">
    <property type="component" value="Unassembled WGS sequence"/>
</dbReference>
<proteinExistence type="predicted"/>
<evidence type="ECO:0000313" key="3">
    <source>
        <dbReference type="Proteomes" id="UP000003019"/>
    </source>
</evidence>
<dbReference type="PANTHER" id="PTHR40943">
    <property type="entry name" value="CYTOPLASMIC PROTEIN-RELATED"/>
    <property type="match status" value="1"/>
</dbReference>
<reference evidence="2 3" key="1">
    <citation type="submission" date="2011-05" db="EMBL/GenBank/DDBJ databases">
        <authorList>
            <person name="Muzny D."/>
            <person name="Qin X."/>
            <person name="Deng J."/>
            <person name="Jiang H."/>
            <person name="Liu Y."/>
            <person name="Qu J."/>
            <person name="Song X.-Z."/>
            <person name="Zhang L."/>
            <person name="Thornton R."/>
            <person name="Coyle M."/>
            <person name="Francisco L."/>
            <person name="Jackson L."/>
            <person name="Javaid M."/>
            <person name="Korchina V."/>
            <person name="Kovar C."/>
            <person name="Mata R."/>
            <person name="Mathew T."/>
            <person name="Ngo R."/>
            <person name="Nguyen L."/>
            <person name="Nguyen N."/>
            <person name="Okwuonu G."/>
            <person name="Ongeri F."/>
            <person name="Pham C."/>
            <person name="Simmons D."/>
            <person name="Wilczek-Boney K."/>
            <person name="Hale W."/>
            <person name="Jakkamsetti A."/>
            <person name="Pham P."/>
            <person name="Ruth R."/>
            <person name="San Lucas F."/>
            <person name="Warren J."/>
            <person name="Zhang J."/>
            <person name="Zhao Z."/>
            <person name="Zhou C."/>
            <person name="Zhu D."/>
            <person name="Lee S."/>
            <person name="Bess C."/>
            <person name="Blankenburg K."/>
            <person name="Forbes L."/>
            <person name="Fu Q."/>
            <person name="Gubbala S."/>
            <person name="Hirani K."/>
            <person name="Jayaseelan J.C."/>
            <person name="Lara F."/>
            <person name="Munidasa M."/>
            <person name="Palculict T."/>
            <person name="Patil S."/>
            <person name="Pu L.-L."/>
            <person name="Saada N."/>
            <person name="Tang L."/>
            <person name="Weissenberger G."/>
            <person name="Zhu Y."/>
            <person name="Hemphill L."/>
            <person name="Shang Y."/>
            <person name="Youmans B."/>
            <person name="Ayvaz T."/>
            <person name="Ross M."/>
            <person name="Santibanez J."/>
            <person name="Aqrawi P."/>
            <person name="Gross S."/>
            <person name="Joshi V."/>
            <person name="Fowler G."/>
            <person name="Nazareth L."/>
            <person name="Reid J."/>
            <person name="Worley K."/>
            <person name="Petrosino J."/>
            <person name="Highlander S."/>
            <person name="Gibbs R."/>
        </authorList>
    </citation>
    <scope>NUCLEOTIDE SEQUENCE [LARGE SCALE GENOMIC DNA]</scope>
    <source>
        <strain evidence="2 3">871</strain>
    </source>
</reference>
<dbReference type="PATRIC" id="fig|1032488.3.peg.1404"/>
<organism evidence="2 3">
    <name type="scientific">Neisseria shayeganii 871</name>
    <dbReference type="NCBI Taxonomy" id="1032488"/>
    <lineage>
        <taxon>Bacteria</taxon>
        <taxon>Pseudomonadati</taxon>
        <taxon>Pseudomonadota</taxon>
        <taxon>Betaproteobacteria</taxon>
        <taxon>Neisseriales</taxon>
        <taxon>Neisseriaceae</taxon>
        <taxon>Neisseria</taxon>
    </lineage>
</organism>
<keyword evidence="3" id="KW-1185">Reference proteome</keyword>
<dbReference type="OrthoDB" id="663248at2"/>
<dbReference type="InterPro" id="IPR008579">
    <property type="entry name" value="UGlyAH_Cupin_dom"/>
</dbReference>
<dbReference type="InterPro" id="IPR014710">
    <property type="entry name" value="RmlC-like_jellyroll"/>
</dbReference>